<feature type="domain" description="Oligosaccharyl transferase STT3 N-terminal" evidence="15">
    <location>
        <begin position="105"/>
        <end position="448"/>
    </location>
</feature>
<dbReference type="GO" id="GO:0016020">
    <property type="term" value="C:membrane"/>
    <property type="evidence" value="ECO:0007669"/>
    <property type="project" value="InterPro"/>
</dbReference>
<dbReference type="InterPro" id="IPR048999">
    <property type="entry name" value="STT3-PglB_core"/>
</dbReference>
<dbReference type="Gene3D" id="3.40.1380.40">
    <property type="match status" value="1"/>
</dbReference>
<dbReference type="AlphaFoldDB" id="A0A3D8IHF5"/>
<evidence type="ECO:0000256" key="6">
    <source>
        <dbReference type="ARBA" id="ARBA00022676"/>
    </source>
</evidence>
<evidence type="ECO:0000256" key="3">
    <source>
        <dbReference type="ARBA" id="ARBA00004127"/>
    </source>
</evidence>
<feature type="transmembrane region" description="Helical" evidence="14">
    <location>
        <begin position="178"/>
        <end position="195"/>
    </location>
</feature>
<feature type="transmembrane region" description="Helical" evidence="14">
    <location>
        <begin position="98"/>
        <end position="117"/>
    </location>
</feature>
<dbReference type="GO" id="GO:0046872">
    <property type="term" value="F:metal ion binding"/>
    <property type="evidence" value="ECO:0007669"/>
    <property type="project" value="UniProtKB-KW"/>
</dbReference>
<keyword evidence="7" id="KW-0808">Transferase</keyword>
<keyword evidence="8 14" id="KW-0812">Transmembrane</keyword>
<evidence type="ECO:0000313" key="18">
    <source>
        <dbReference type="Proteomes" id="UP000256650"/>
    </source>
</evidence>
<evidence type="ECO:0000256" key="4">
    <source>
        <dbReference type="ARBA" id="ARBA00004922"/>
    </source>
</evidence>
<evidence type="ECO:0000259" key="16">
    <source>
        <dbReference type="Pfam" id="PF21436"/>
    </source>
</evidence>
<evidence type="ECO:0000256" key="8">
    <source>
        <dbReference type="ARBA" id="ARBA00022692"/>
    </source>
</evidence>
<evidence type="ECO:0000256" key="7">
    <source>
        <dbReference type="ARBA" id="ARBA00022679"/>
    </source>
</evidence>
<protein>
    <submittedName>
        <fullName evidence="17">General glycosylation pathway protein</fullName>
    </submittedName>
</protein>
<keyword evidence="10" id="KW-0460">Magnesium</keyword>
<feature type="transmembrane region" description="Helical" evidence="14">
    <location>
        <begin position="296"/>
        <end position="314"/>
    </location>
</feature>
<feature type="domain" description="STT3/PglB/AglB core" evidence="16">
    <location>
        <begin position="479"/>
        <end position="593"/>
    </location>
</feature>
<dbReference type="InterPro" id="IPR003674">
    <property type="entry name" value="Oligo_trans_STT3"/>
</dbReference>
<dbReference type="OrthoDB" id="9796223at2"/>
<dbReference type="GO" id="GO:0004576">
    <property type="term" value="F:oligosaccharyl transferase activity"/>
    <property type="evidence" value="ECO:0007669"/>
    <property type="project" value="InterPro"/>
</dbReference>
<comment type="cofactor">
    <cofactor evidence="2">
        <name>Mg(2+)</name>
        <dbReference type="ChEBI" id="CHEBI:18420"/>
    </cofactor>
</comment>
<comment type="subcellular location">
    <subcellularLocation>
        <location evidence="3">Endomembrane system</location>
        <topology evidence="3">Multi-pass membrane protein</topology>
    </subcellularLocation>
</comment>
<keyword evidence="9" id="KW-0479">Metal-binding</keyword>
<feature type="transmembrane region" description="Helical" evidence="14">
    <location>
        <begin position="355"/>
        <end position="376"/>
    </location>
</feature>
<evidence type="ECO:0000256" key="9">
    <source>
        <dbReference type="ARBA" id="ARBA00022723"/>
    </source>
</evidence>
<feature type="transmembrane region" description="Helical" evidence="14">
    <location>
        <begin position="148"/>
        <end position="166"/>
    </location>
</feature>
<dbReference type="RefSeq" id="WP_115550680.1">
    <property type="nucleotide sequence ID" value="NZ_CAPHNE010000058.1"/>
</dbReference>
<feature type="transmembrane region" description="Helical" evidence="14">
    <location>
        <begin position="436"/>
        <end position="454"/>
    </location>
</feature>
<keyword evidence="13" id="KW-0464">Manganese</keyword>
<feature type="transmembrane region" description="Helical" evidence="14">
    <location>
        <begin position="383"/>
        <end position="401"/>
    </location>
</feature>
<evidence type="ECO:0000256" key="14">
    <source>
        <dbReference type="SAM" id="Phobius"/>
    </source>
</evidence>
<evidence type="ECO:0000256" key="5">
    <source>
        <dbReference type="ARBA" id="ARBA00010810"/>
    </source>
</evidence>
<reference evidence="17 18" key="1">
    <citation type="submission" date="2018-04" db="EMBL/GenBank/DDBJ databases">
        <title>Novel Campyloabacter and Helicobacter Species and Strains.</title>
        <authorList>
            <person name="Mannion A.J."/>
            <person name="Shen Z."/>
            <person name="Fox J.G."/>
        </authorList>
    </citation>
    <scope>NUCLEOTIDE SEQUENCE [LARGE SCALE GENOMIC DNA]</scope>
    <source>
        <strain evidence="17 18">MIT 99-5101</strain>
    </source>
</reference>
<dbReference type="GeneID" id="82534793"/>
<organism evidence="17 18">
    <name type="scientific">Helicobacter ganmani</name>
    <dbReference type="NCBI Taxonomy" id="60246"/>
    <lineage>
        <taxon>Bacteria</taxon>
        <taxon>Pseudomonadati</taxon>
        <taxon>Campylobacterota</taxon>
        <taxon>Epsilonproteobacteria</taxon>
        <taxon>Campylobacterales</taxon>
        <taxon>Helicobacteraceae</taxon>
        <taxon>Helicobacter</taxon>
    </lineage>
</organism>
<accession>A0A3D8IHF5</accession>
<dbReference type="UniPathway" id="UPA00378"/>
<feature type="transmembrane region" description="Helical" evidence="14">
    <location>
        <begin position="248"/>
        <end position="265"/>
    </location>
</feature>
<comment type="pathway">
    <text evidence="4">Protein modification; protein glycosylation.</text>
</comment>
<dbReference type="PANTHER" id="PTHR13872:SF1">
    <property type="entry name" value="DOLICHYL-DIPHOSPHOOLIGOSACCHARIDE--PROTEIN GLYCOSYLTRANSFERASE SUBUNIT STT3B"/>
    <property type="match status" value="1"/>
</dbReference>
<proteinExistence type="inferred from homology"/>
<dbReference type="InterPro" id="IPR048307">
    <property type="entry name" value="STT3_N"/>
</dbReference>
<comment type="caution">
    <text evidence="17">The sequence shown here is derived from an EMBL/GenBank/DDBJ whole genome shotgun (WGS) entry which is preliminary data.</text>
</comment>
<feature type="transmembrane region" description="Helical" evidence="14">
    <location>
        <begin position="124"/>
        <end position="142"/>
    </location>
</feature>
<evidence type="ECO:0000313" key="17">
    <source>
        <dbReference type="EMBL" id="RDU64346.1"/>
    </source>
</evidence>
<dbReference type="Pfam" id="PF02516">
    <property type="entry name" value="STT3"/>
    <property type="match status" value="1"/>
</dbReference>
<evidence type="ECO:0000256" key="2">
    <source>
        <dbReference type="ARBA" id="ARBA00001946"/>
    </source>
</evidence>
<comment type="cofactor">
    <cofactor evidence="1">
        <name>Mn(2+)</name>
        <dbReference type="ChEBI" id="CHEBI:29035"/>
    </cofactor>
</comment>
<evidence type="ECO:0000256" key="12">
    <source>
        <dbReference type="ARBA" id="ARBA00023136"/>
    </source>
</evidence>
<feature type="transmembrane region" description="Helical" evidence="14">
    <location>
        <begin position="215"/>
        <end position="236"/>
    </location>
</feature>
<comment type="similarity">
    <text evidence="5">Belongs to the STT3 family.</text>
</comment>
<feature type="transmembrane region" description="Helical" evidence="14">
    <location>
        <begin position="407"/>
        <end position="429"/>
    </location>
</feature>
<dbReference type="GO" id="GO:0012505">
    <property type="term" value="C:endomembrane system"/>
    <property type="evidence" value="ECO:0007669"/>
    <property type="project" value="UniProtKB-SubCell"/>
</dbReference>
<dbReference type="PANTHER" id="PTHR13872">
    <property type="entry name" value="DOLICHYL-DIPHOSPHOOLIGOSACCHARIDE--PROTEIN GLYCOSYLTRANSFERASE SUBUNIT"/>
    <property type="match status" value="1"/>
</dbReference>
<dbReference type="Pfam" id="PF21436">
    <property type="entry name" value="STT3-PglB_core"/>
    <property type="match status" value="1"/>
</dbReference>
<keyword evidence="12 14" id="KW-0472">Membrane</keyword>
<evidence type="ECO:0000256" key="10">
    <source>
        <dbReference type="ARBA" id="ARBA00022842"/>
    </source>
</evidence>
<gene>
    <name evidence="17" type="ORF">CQA43_00600</name>
</gene>
<evidence type="ECO:0000256" key="11">
    <source>
        <dbReference type="ARBA" id="ARBA00022989"/>
    </source>
</evidence>
<evidence type="ECO:0000256" key="13">
    <source>
        <dbReference type="ARBA" id="ARBA00023211"/>
    </source>
</evidence>
<sequence>MRLKSFLSLAFFVFLLCVLLRLYYPFVLSAYPQYFYNQAPLLNTHDGYFYAQGAKELLKLYQEFQQSFALEFGQSPIWHLPNFLQDFFTLSISSHLPLYKSTSEILSILTAFLTLCLPFNLEQVLFILPAIFGSLIVFPLMALTRNFGAIPCALSGFLSAMSVSYYNRTMFGYYDTDMLIIVLGLSIGVIILRTLRTQKALDFAILFSLSAFSLLYYSHLRYVLLGYLLILLCFFLKDLYNKSSKESPMQWIILGLFFILTLVIFFPKFTWVWIFLGFFLGFFLDILHKTFPIHKILFFLYFLCNLSLLLWKLLPNFLQSHYLSDYLADTTNIGLHYLNVLDSIAEVSNIDFSEFAYRISGGIFWFILAILGYFGLIFKDKRFTLFLPFLALGCFALVQGLRFSFYAVPISALGMGFLFFKIQTILVSFQNRILKSLLLACLVLLVIAPHLWHIRNYVVAPILEASEAEILLSIPAKKGDFALTWWDYGYYVHYFSDLQTFVDGGRHSGIQNFPISLALSTNEERISYNLAKMLLTGETLESHFQTFGIPKTLENLKNKQKWEYSPHALYFILPWRMLEIFPNVMRFSQVDLSNGKPQKLDFFALSLEATKDRIYFKNNIALNPNTGEVTTQDLHFRIFKSIDLKQHTTQIFDTQSSLVAILLPNGKTLLCAKSYLESFYFKGLFFENLDKNLFQKVLKNDKITIYKLL</sequence>
<keyword evidence="6" id="KW-0328">Glycosyltransferase</keyword>
<evidence type="ECO:0000259" key="15">
    <source>
        <dbReference type="Pfam" id="PF02516"/>
    </source>
</evidence>
<name>A0A3D8IHF5_9HELI</name>
<keyword evidence="11 14" id="KW-1133">Transmembrane helix</keyword>
<keyword evidence="18" id="KW-1185">Reference proteome</keyword>
<dbReference type="Proteomes" id="UP000256650">
    <property type="component" value="Unassembled WGS sequence"/>
</dbReference>
<dbReference type="EMBL" id="NXLS01000001">
    <property type="protein sequence ID" value="RDU64346.1"/>
    <property type="molecule type" value="Genomic_DNA"/>
</dbReference>
<feature type="transmembrane region" description="Helical" evidence="14">
    <location>
        <begin position="271"/>
        <end position="287"/>
    </location>
</feature>
<evidence type="ECO:0000256" key="1">
    <source>
        <dbReference type="ARBA" id="ARBA00001936"/>
    </source>
</evidence>